<feature type="transmembrane region" description="Helical" evidence="6">
    <location>
        <begin position="330"/>
        <end position="348"/>
    </location>
</feature>
<proteinExistence type="predicted"/>
<feature type="transmembrane region" description="Helical" evidence="6">
    <location>
        <begin position="272"/>
        <end position="291"/>
    </location>
</feature>
<dbReference type="PANTHER" id="PTHR43124">
    <property type="entry name" value="PURINE EFFLUX PUMP PBUE"/>
    <property type="match status" value="1"/>
</dbReference>
<feature type="transmembrane region" description="Helical" evidence="6">
    <location>
        <begin position="151"/>
        <end position="172"/>
    </location>
</feature>
<evidence type="ECO:0000313" key="8">
    <source>
        <dbReference type="EMBL" id="MFC6644573.1"/>
    </source>
</evidence>
<dbReference type="InterPro" id="IPR011701">
    <property type="entry name" value="MFS"/>
</dbReference>
<sequence>MTCVGALALTALDRGLLGSAWPQMRGELHATSAQYGSLVSAFSITYALAAPLYGRLLDRYGMARIFVTCICAWTLCSVATGFAHTFRQLVLLRILLGVFEAVSLPAIGWAYAAFLPAEERPLGTALTQIGLTGGSIGAVLLAGWSAERGQWRSAFLFTGIVSAVWIIAWAVVAHRRVDERRLQQSTTPPTPLLRLLMRADTWTLIVASLFTMPIYSLWTNWTTIFLVRDRGMTPAAANLELAWLPPLCAIAGGIAGGVVATRLSRERSPQRGRFIVFASASILLPATLFAFTSHHAIMSAIGIGLSLFITLCMSVNLYAMAADLCGAENAGLMFALLTMSYGFMQTFVSPLIGRWVDRHSFTAVAIGASLLPFIATALLRSTVTHSPEP</sequence>
<dbReference type="PANTHER" id="PTHR43124:SF3">
    <property type="entry name" value="CHLORAMPHENICOL EFFLUX PUMP RV0191"/>
    <property type="match status" value="1"/>
</dbReference>
<keyword evidence="9" id="KW-1185">Reference proteome</keyword>
<evidence type="ECO:0000313" key="9">
    <source>
        <dbReference type="Proteomes" id="UP001596391"/>
    </source>
</evidence>
<evidence type="ECO:0000256" key="4">
    <source>
        <dbReference type="ARBA" id="ARBA00022989"/>
    </source>
</evidence>
<evidence type="ECO:0000259" key="7">
    <source>
        <dbReference type="PROSITE" id="PS50850"/>
    </source>
</evidence>
<dbReference type="Proteomes" id="UP001596391">
    <property type="component" value="Unassembled WGS sequence"/>
</dbReference>
<keyword evidence="5 6" id="KW-0472">Membrane</keyword>
<feature type="transmembrane region" description="Helical" evidence="6">
    <location>
        <begin position="90"/>
        <end position="114"/>
    </location>
</feature>
<feature type="transmembrane region" description="Helical" evidence="6">
    <location>
        <begin position="297"/>
        <end position="318"/>
    </location>
</feature>
<dbReference type="Pfam" id="PF07690">
    <property type="entry name" value="MFS_1"/>
    <property type="match status" value="1"/>
</dbReference>
<organism evidence="8 9">
    <name type="scientific">Granulicella cerasi</name>
    <dbReference type="NCBI Taxonomy" id="741063"/>
    <lineage>
        <taxon>Bacteria</taxon>
        <taxon>Pseudomonadati</taxon>
        <taxon>Acidobacteriota</taxon>
        <taxon>Terriglobia</taxon>
        <taxon>Terriglobales</taxon>
        <taxon>Acidobacteriaceae</taxon>
        <taxon>Granulicella</taxon>
    </lineage>
</organism>
<keyword evidence="3 6" id="KW-0812">Transmembrane</keyword>
<evidence type="ECO:0000256" key="1">
    <source>
        <dbReference type="ARBA" id="ARBA00004651"/>
    </source>
</evidence>
<dbReference type="InterPro" id="IPR050189">
    <property type="entry name" value="MFS_Efflux_Transporters"/>
</dbReference>
<feature type="transmembrane region" description="Helical" evidence="6">
    <location>
        <begin position="65"/>
        <end position="84"/>
    </location>
</feature>
<name>A0ABW1Z8T6_9BACT</name>
<dbReference type="InterPro" id="IPR036259">
    <property type="entry name" value="MFS_trans_sf"/>
</dbReference>
<feature type="domain" description="Major facilitator superfamily (MFS) profile" evidence="7">
    <location>
        <begin position="1"/>
        <end position="389"/>
    </location>
</feature>
<dbReference type="PROSITE" id="PS50850">
    <property type="entry name" value="MFS"/>
    <property type="match status" value="1"/>
</dbReference>
<reference evidence="9" key="1">
    <citation type="journal article" date="2019" name="Int. J. Syst. Evol. Microbiol.">
        <title>The Global Catalogue of Microorganisms (GCM) 10K type strain sequencing project: providing services to taxonomists for standard genome sequencing and annotation.</title>
        <authorList>
            <consortium name="The Broad Institute Genomics Platform"/>
            <consortium name="The Broad Institute Genome Sequencing Center for Infectious Disease"/>
            <person name="Wu L."/>
            <person name="Ma J."/>
        </authorList>
    </citation>
    <scope>NUCLEOTIDE SEQUENCE [LARGE SCALE GENOMIC DNA]</scope>
    <source>
        <strain evidence="9">CGMCC 1.16026</strain>
    </source>
</reference>
<comment type="caution">
    <text evidence="8">The sequence shown here is derived from an EMBL/GenBank/DDBJ whole genome shotgun (WGS) entry which is preliminary data.</text>
</comment>
<dbReference type="InterPro" id="IPR020846">
    <property type="entry name" value="MFS_dom"/>
</dbReference>
<keyword evidence="4 6" id="KW-1133">Transmembrane helix</keyword>
<evidence type="ECO:0000256" key="2">
    <source>
        <dbReference type="ARBA" id="ARBA00022475"/>
    </source>
</evidence>
<dbReference type="Gene3D" id="1.20.1250.20">
    <property type="entry name" value="MFS general substrate transporter like domains"/>
    <property type="match status" value="2"/>
</dbReference>
<feature type="transmembrane region" description="Helical" evidence="6">
    <location>
        <begin position="126"/>
        <end position="145"/>
    </location>
</feature>
<dbReference type="EMBL" id="JBHSWI010000001">
    <property type="protein sequence ID" value="MFC6644573.1"/>
    <property type="molecule type" value="Genomic_DNA"/>
</dbReference>
<evidence type="ECO:0000256" key="6">
    <source>
        <dbReference type="SAM" id="Phobius"/>
    </source>
</evidence>
<feature type="transmembrane region" description="Helical" evidence="6">
    <location>
        <begin position="360"/>
        <end position="379"/>
    </location>
</feature>
<keyword evidence="2" id="KW-1003">Cell membrane</keyword>
<dbReference type="RefSeq" id="WP_263372503.1">
    <property type="nucleotide sequence ID" value="NZ_JAGSYD010000005.1"/>
</dbReference>
<dbReference type="SUPFAM" id="SSF103473">
    <property type="entry name" value="MFS general substrate transporter"/>
    <property type="match status" value="1"/>
</dbReference>
<feature type="transmembrane region" description="Helical" evidence="6">
    <location>
        <begin position="202"/>
        <end position="221"/>
    </location>
</feature>
<evidence type="ECO:0000256" key="3">
    <source>
        <dbReference type="ARBA" id="ARBA00022692"/>
    </source>
</evidence>
<comment type="subcellular location">
    <subcellularLocation>
        <location evidence="1">Cell membrane</location>
        <topology evidence="1">Multi-pass membrane protein</topology>
    </subcellularLocation>
</comment>
<feature type="transmembrane region" description="Helical" evidence="6">
    <location>
        <begin position="241"/>
        <end position="260"/>
    </location>
</feature>
<protein>
    <submittedName>
        <fullName evidence="8">MFS transporter</fullName>
    </submittedName>
</protein>
<feature type="transmembrane region" description="Helical" evidence="6">
    <location>
        <begin position="34"/>
        <end position="53"/>
    </location>
</feature>
<gene>
    <name evidence="8" type="ORF">ACFQBQ_03000</name>
</gene>
<evidence type="ECO:0000256" key="5">
    <source>
        <dbReference type="ARBA" id="ARBA00023136"/>
    </source>
</evidence>
<accession>A0ABW1Z8T6</accession>